<dbReference type="Proteomes" id="UP000317369">
    <property type="component" value="Chromosome"/>
</dbReference>
<evidence type="ECO:0000313" key="2">
    <source>
        <dbReference type="EMBL" id="QDU35484.1"/>
    </source>
</evidence>
<proteinExistence type="predicted"/>
<dbReference type="AlphaFoldDB" id="A0A517YZ33"/>
<dbReference type="Pfam" id="PF00903">
    <property type="entry name" value="Glyoxalase"/>
    <property type="match status" value="1"/>
</dbReference>
<organism evidence="2 3">
    <name type="scientific">Poriferisphaera corsica</name>
    <dbReference type="NCBI Taxonomy" id="2528020"/>
    <lineage>
        <taxon>Bacteria</taxon>
        <taxon>Pseudomonadati</taxon>
        <taxon>Planctomycetota</taxon>
        <taxon>Phycisphaerae</taxon>
        <taxon>Phycisphaerales</taxon>
        <taxon>Phycisphaeraceae</taxon>
        <taxon>Poriferisphaera</taxon>
    </lineage>
</organism>
<dbReference type="KEGG" id="pcor:KS4_35670"/>
<dbReference type="EMBL" id="CP036425">
    <property type="protein sequence ID" value="QDU35484.1"/>
    <property type="molecule type" value="Genomic_DNA"/>
</dbReference>
<feature type="domain" description="VOC" evidence="1">
    <location>
        <begin position="4"/>
        <end position="118"/>
    </location>
</feature>
<dbReference type="InterPro" id="IPR050383">
    <property type="entry name" value="GlyoxalaseI/FosfomycinResist"/>
</dbReference>
<dbReference type="InterPro" id="IPR029068">
    <property type="entry name" value="Glyas_Bleomycin-R_OHBP_Dase"/>
</dbReference>
<dbReference type="RefSeq" id="WP_145080899.1">
    <property type="nucleotide sequence ID" value="NZ_CP036425.1"/>
</dbReference>
<sequence length="135" mass="15241">MIRQLAHLCIHSKDLAKTEWFYCGVLGLKKKFTFEKDGEEFGFYIELGERTFIEVFQGEVAGEGNIRHMAIEVDDMEAVRTSLAEAGIEVGEKSFGADHAWQMWVKDPDGNAIEFHEYTAKAMQLTGGVCSVDWT</sequence>
<dbReference type="InterPro" id="IPR004360">
    <property type="entry name" value="Glyas_Fos-R_dOase_dom"/>
</dbReference>
<dbReference type="InterPro" id="IPR037523">
    <property type="entry name" value="VOC_core"/>
</dbReference>
<dbReference type="OrthoDB" id="9800322at2"/>
<dbReference type="PANTHER" id="PTHR21366">
    <property type="entry name" value="GLYOXALASE FAMILY PROTEIN"/>
    <property type="match status" value="1"/>
</dbReference>
<gene>
    <name evidence="2" type="ORF">KS4_35670</name>
</gene>
<keyword evidence="3" id="KW-1185">Reference proteome</keyword>
<dbReference type="Gene3D" id="3.10.180.10">
    <property type="entry name" value="2,3-Dihydroxybiphenyl 1,2-Dioxygenase, domain 1"/>
    <property type="match status" value="1"/>
</dbReference>
<protein>
    <submittedName>
        <fullName evidence="2">Glyoxalase-like domain protein</fullName>
    </submittedName>
</protein>
<dbReference type="CDD" id="cd06587">
    <property type="entry name" value="VOC"/>
    <property type="match status" value="1"/>
</dbReference>
<dbReference type="PROSITE" id="PS51819">
    <property type="entry name" value="VOC"/>
    <property type="match status" value="1"/>
</dbReference>
<dbReference type="SUPFAM" id="SSF54593">
    <property type="entry name" value="Glyoxalase/Bleomycin resistance protein/Dihydroxybiphenyl dioxygenase"/>
    <property type="match status" value="1"/>
</dbReference>
<evidence type="ECO:0000313" key="3">
    <source>
        <dbReference type="Proteomes" id="UP000317369"/>
    </source>
</evidence>
<evidence type="ECO:0000259" key="1">
    <source>
        <dbReference type="PROSITE" id="PS51819"/>
    </source>
</evidence>
<name>A0A517YZ33_9BACT</name>
<reference evidence="2 3" key="1">
    <citation type="submission" date="2019-02" db="EMBL/GenBank/DDBJ databases">
        <title>Deep-cultivation of Planctomycetes and their phenomic and genomic characterization uncovers novel biology.</title>
        <authorList>
            <person name="Wiegand S."/>
            <person name="Jogler M."/>
            <person name="Boedeker C."/>
            <person name="Pinto D."/>
            <person name="Vollmers J."/>
            <person name="Rivas-Marin E."/>
            <person name="Kohn T."/>
            <person name="Peeters S.H."/>
            <person name="Heuer A."/>
            <person name="Rast P."/>
            <person name="Oberbeckmann S."/>
            <person name="Bunk B."/>
            <person name="Jeske O."/>
            <person name="Meyerdierks A."/>
            <person name="Storesund J.E."/>
            <person name="Kallscheuer N."/>
            <person name="Luecker S."/>
            <person name="Lage O.M."/>
            <person name="Pohl T."/>
            <person name="Merkel B.J."/>
            <person name="Hornburger P."/>
            <person name="Mueller R.-W."/>
            <person name="Bruemmer F."/>
            <person name="Labrenz M."/>
            <person name="Spormann A.M."/>
            <person name="Op den Camp H."/>
            <person name="Overmann J."/>
            <person name="Amann R."/>
            <person name="Jetten M.S.M."/>
            <person name="Mascher T."/>
            <person name="Medema M.H."/>
            <person name="Devos D.P."/>
            <person name="Kaster A.-K."/>
            <person name="Ovreas L."/>
            <person name="Rohde M."/>
            <person name="Galperin M.Y."/>
            <person name="Jogler C."/>
        </authorList>
    </citation>
    <scope>NUCLEOTIDE SEQUENCE [LARGE SCALE GENOMIC DNA]</scope>
    <source>
        <strain evidence="2 3">KS4</strain>
    </source>
</reference>
<accession>A0A517YZ33</accession>